<dbReference type="InterPro" id="IPR046831">
    <property type="entry name" value="Calmodulin_bind_N"/>
</dbReference>
<dbReference type="GO" id="GO:0043565">
    <property type="term" value="F:sequence-specific DNA binding"/>
    <property type="evidence" value="ECO:0007669"/>
    <property type="project" value="TreeGrafter"/>
</dbReference>
<gene>
    <name evidence="2" type="ORF">Cni_G29242</name>
</gene>
<dbReference type="PANTHER" id="PTHR31713">
    <property type="entry name" value="OS02G0177800 PROTEIN"/>
    <property type="match status" value="1"/>
</dbReference>
<dbReference type="EMBL" id="CP136898">
    <property type="protein sequence ID" value="WOL20437.1"/>
    <property type="molecule type" value="Genomic_DNA"/>
</dbReference>
<dbReference type="AlphaFoldDB" id="A0AAQ3L6W1"/>
<reference evidence="2 3" key="1">
    <citation type="submission" date="2023-10" db="EMBL/GenBank/DDBJ databases">
        <title>Chromosome-scale genome assembly provides insights into flower coloration mechanisms of Canna indica.</title>
        <authorList>
            <person name="Li C."/>
        </authorList>
    </citation>
    <scope>NUCLEOTIDE SEQUENCE [LARGE SCALE GENOMIC DNA]</scope>
    <source>
        <tissue evidence="2">Flower</tissue>
    </source>
</reference>
<dbReference type="GO" id="GO:0003700">
    <property type="term" value="F:DNA-binding transcription factor activity"/>
    <property type="evidence" value="ECO:0007669"/>
    <property type="project" value="TreeGrafter"/>
</dbReference>
<dbReference type="GO" id="GO:0080142">
    <property type="term" value="P:regulation of salicylic acid biosynthetic process"/>
    <property type="evidence" value="ECO:0007669"/>
    <property type="project" value="TreeGrafter"/>
</dbReference>
<dbReference type="Pfam" id="PF07887">
    <property type="entry name" value="Calmodulin_bind"/>
    <property type="match status" value="1"/>
</dbReference>
<keyword evidence="3" id="KW-1185">Reference proteome</keyword>
<dbReference type="InterPro" id="IPR012416">
    <property type="entry name" value="CBP60"/>
</dbReference>
<proteinExistence type="predicted"/>
<feature type="domain" description="Calmodulin binding protein-like N-terminal" evidence="1">
    <location>
        <begin position="40"/>
        <end position="84"/>
    </location>
</feature>
<dbReference type="GO" id="GO:0005516">
    <property type="term" value="F:calmodulin binding"/>
    <property type="evidence" value="ECO:0007669"/>
    <property type="project" value="InterPro"/>
</dbReference>
<dbReference type="PANTHER" id="PTHR31713:SF14">
    <property type="entry name" value="CALMODULIN-BINDING PROTEIN 60 A"/>
    <property type="match status" value="1"/>
</dbReference>
<protein>
    <recommendedName>
        <fullName evidence="1">Calmodulin binding protein-like N-terminal domain-containing protein</fullName>
    </recommendedName>
</protein>
<accession>A0AAQ3L6W1</accession>
<evidence type="ECO:0000313" key="3">
    <source>
        <dbReference type="Proteomes" id="UP001327560"/>
    </source>
</evidence>
<organism evidence="2 3">
    <name type="scientific">Canna indica</name>
    <name type="common">Indian-shot</name>
    <dbReference type="NCBI Taxonomy" id="4628"/>
    <lineage>
        <taxon>Eukaryota</taxon>
        <taxon>Viridiplantae</taxon>
        <taxon>Streptophyta</taxon>
        <taxon>Embryophyta</taxon>
        <taxon>Tracheophyta</taxon>
        <taxon>Spermatophyta</taxon>
        <taxon>Magnoliopsida</taxon>
        <taxon>Liliopsida</taxon>
        <taxon>Zingiberales</taxon>
        <taxon>Cannaceae</taxon>
        <taxon>Canna</taxon>
    </lineage>
</organism>
<evidence type="ECO:0000313" key="2">
    <source>
        <dbReference type="EMBL" id="WOL20437.1"/>
    </source>
</evidence>
<evidence type="ECO:0000259" key="1">
    <source>
        <dbReference type="Pfam" id="PF07887"/>
    </source>
</evidence>
<dbReference type="GO" id="GO:0005634">
    <property type="term" value="C:nucleus"/>
    <property type="evidence" value="ECO:0007669"/>
    <property type="project" value="TreeGrafter"/>
</dbReference>
<sequence length="119" mass="13265">MQLKFKNKLSLPTFTGSRIEGEDSSTISVALVDALSGQVVTTDLTEGIGVLGELSFTDNSSWIRSRKFRLGARIVDGHFNRIAERGLTERWEDGKERRTVIHTQCRRGGERIAECRLAG</sequence>
<name>A0AAQ3L6W1_9LILI</name>
<dbReference type="Proteomes" id="UP001327560">
    <property type="component" value="Chromosome 9"/>
</dbReference>